<dbReference type="Pfam" id="PF20183">
    <property type="entry name" value="DUF6546"/>
    <property type="match status" value="1"/>
</dbReference>
<feature type="domain" description="DUF6546" evidence="1">
    <location>
        <begin position="334"/>
        <end position="507"/>
    </location>
</feature>
<name>A0AA39ZDR2_9PEZI</name>
<dbReference type="EMBL" id="JAULSY010000053">
    <property type="protein sequence ID" value="KAK0668654.1"/>
    <property type="molecule type" value="Genomic_DNA"/>
</dbReference>
<gene>
    <name evidence="2" type="ORF">QBC41DRAFT_276414</name>
</gene>
<evidence type="ECO:0000259" key="1">
    <source>
        <dbReference type="Pfam" id="PF20183"/>
    </source>
</evidence>
<evidence type="ECO:0000313" key="3">
    <source>
        <dbReference type="Proteomes" id="UP001174997"/>
    </source>
</evidence>
<keyword evidence="3" id="KW-1185">Reference proteome</keyword>
<organism evidence="2 3">
    <name type="scientific">Cercophora samala</name>
    <dbReference type="NCBI Taxonomy" id="330535"/>
    <lineage>
        <taxon>Eukaryota</taxon>
        <taxon>Fungi</taxon>
        <taxon>Dikarya</taxon>
        <taxon>Ascomycota</taxon>
        <taxon>Pezizomycotina</taxon>
        <taxon>Sordariomycetes</taxon>
        <taxon>Sordariomycetidae</taxon>
        <taxon>Sordariales</taxon>
        <taxon>Lasiosphaeriaceae</taxon>
        <taxon>Cercophora</taxon>
    </lineage>
</organism>
<proteinExistence type="predicted"/>
<dbReference type="InterPro" id="IPR046676">
    <property type="entry name" value="DUF6546"/>
</dbReference>
<accession>A0AA39ZDR2</accession>
<evidence type="ECO:0000313" key="2">
    <source>
        <dbReference type="EMBL" id="KAK0668654.1"/>
    </source>
</evidence>
<sequence>MSFSVWPYWARLPAEVRRMVMESLQEITPSEPTVYGSIHSPGWQIIKPAKDRSKYAAVNKEFQDFFETINFRQLELSQHDLGEFGQVVFGRNIYRLSYTRHLWLRVLLPNYGCDVCQKAEDSATQGNNNATFTRALIQLLDILSRWKRKDYPIGGMNLELSAHSPSDAQHVWKHMFQLKDVYPYKPQAGQQALRHRFRYLFFQWHEMFEIRHLDDSFHHHKGGRLMFRHVPDEARSRLLGTKRLDLNFRNCPLRGGRRMRSRLPRCEIVTNLTFRRQFYRALDLGVLYRLFEESFVCIRNLRHEFWCRNVGNGPADASTIVGLWYFLLYQVPRSSLRRLSLYMDYNVLVNGWGCFHKPPDTSTLVGAALAIGSYGLETLASSWISDAEDFFEPFDFTLFKRWHYELTSEELPGEYGEMNRLLLRAAEAAMRMPKLETMEIWNCSGWKIEFAQACVFRYSFKDKTGPKITWSSSWPAELDLVLSKDVIEAWKEVAETHARRALTVEGREPLGEYVGGMLGGRHNRWRNNTAILVGLDLRQDIVHPLSFFELYAELLRQDRIC</sequence>
<reference evidence="2" key="1">
    <citation type="submission" date="2023-06" db="EMBL/GenBank/DDBJ databases">
        <title>Genome-scale phylogeny and comparative genomics of the fungal order Sordariales.</title>
        <authorList>
            <consortium name="Lawrence Berkeley National Laboratory"/>
            <person name="Hensen N."/>
            <person name="Bonometti L."/>
            <person name="Westerberg I."/>
            <person name="Brannstrom I.O."/>
            <person name="Guillou S."/>
            <person name="Cros-Aarteil S."/>
            <person name="Calhoun S."/>
            <person name="Haridas S."/>
            <person name="Kuo A."/>
            <person name="Mondo S."/>
            <person name="Pangilinan J."/>
            <person name="Riley R."/>
            <person name="Labutti K."/>
            <person name="Andreopoulos B."/>
            <person name="Lipzen A."/>
            <person name="Chen C."/>
            <person name="Yanf M."/>
            <person name="Daum C."/>
            <person name="Ng V."/>
            <person name="Clum A."/>
            <person name="Steindorff A."/>
            <person name="Ohm R."/>
            <person name="Martin F."/>
            <person name="Silar P."/>
            <person name="Natvig D."/>
            <person name="Lalanne C."/>
            <person name="Gautier V."/>
            <person name="Ament-Velasquez S.L."/>
            <person name="Kruys A."/>
            <person name="Hutchinson M.I."/>
            <person name="Powell A.J."/>
            <person name="Barry K."/>
            <person name="Miller A.N."/>
            <person name="Grigoriev I.V."/>
            <person name="Debuchy R."/>
            <person name="Gladieux P."/>
            <person name="Thoren M.H."/>
            <person name="Johannesson H."/>
        </authorList>
    </citation>
    <scope>NUCLEOTIDE SEQUENCE</scope>
    <source>
        <strain evidence="2">CBS 307.81</strain>
    </source>
</reference>
<protein>
    <recommendedName>
        <fullName evidence="1">DUF6546 domain-containing protein</fullName>
    </recommendedName>
</protein>
<dbReference type="AlphaFoldDB" id="A0AA39ZDR2"/>
<comment type="caution">
    <text evidence="2">The sequence shown here is derived from an EMBL/GenBank/DDBJ whole genome shotgun (WGS) entry which is preliminary data.</text>
</comment>
<dbReference type="Proteomes" id="UP001174997">
    <property type="component" value="Unassembled WGS sequence"/>
</dbReference>